<keyword evidence="1" id="KW-0732">Signal</keyword>
<feature type="chain" id="PRO_5011479034" evidence="1">
    <location>
        <begin position="22"/>
        <end position="187"/>
    </location>
</feature>
<dbReference type="OrthoDB" id="195732at2"/>
<reference evidence="2 3" key="1">
    <citation type="submission" date="2016-10" db="EMBL/GenBank/DDBJ databases">
        <authorList>
            <person name="de Groot N.N."/>
        </authorList>
    </citation>
    <scope>NUCLEOTIDE SEQUENCE [LARGE SCALE GENOMIC DNA]</scope>
    <source>
        <strain evidence="2 3">CGMCC 1.8894</strain>
    </source>
</reference>
<gene>
    <name evidence="2" type="ORF">SAMN04488238_107120</name>
</gene>
<evidence type="ECO:0000256" key="1">
    <source>
        <dbReference type="SAM" id="SignalP"/>
    </source>
</evidence>
<evidence type="ECO:0000313" key="3">
    <source>
        <dbReference type="Proteomes" id="UP000198539"/>
    </source>
</evidence>
<protein>
    <submittedName>
        <fullName evidence="2">Uncharacterized protein</fullName>
    </submittedName>
</protein>
<dbReference type="AlphaFoldDB" id="A0A1H3ASY4"/>
<dbReference type="STRING" id="564137.SAMN04488238_107120"/>
<proteinExistence type="predicted"/>
<keyword evidence="3" id="KW-1185">Reference proteome</keyword>
<accession>A0A1H3ASY4</accession>
<name>A0A1H3ASY4_9RHOB</name>
<dbReference type="RefSeq" id="WP_092890278.1">
    <property type="nucleotide sequence ID" value="NZ_CP061498.1"/>
</dbReference>
<dbReference type="Proteomes" id="UP000198539">
    <property type="component" value="Unassembled WGS sequence"/>
</dbReference>
<feature type="signal peptide" evidence="1">
    <location>
        <begin position="1"/>
        <end position="21"/>
    </location>
</feature>
<organism evidence="2 3">
    <name type="scientific">Roseicitreum antarcticum</name>
    <dbReference type="NCBI Taxonomy" id="564137"/>
    <lineage>
        <taxon>Bacteria</taxon>
        <taxon>Pseudomonadati</taxon>
        <taxon>Pseudomonadota</taxon>
        <taxon>Alphaproteobacteria</taxon>
        <taxon>Rhodobacterales</taxon>
        <taxon>Paracoccaceae</taxon>
        <taxon>Roseicitreum</taxon>
    </lineage>
</organism>
<sequence>MKHLGLASFIALAATIGPAAAMESSVTAYVNSEVRDWFSVPQVLDAIAASNARTAGMTQNEILALDAQWTAEVGTNSILIDRILGSAVSDYLRAQVEATGGLVTEVIVMDAKGLNVAISDVTSDIYQGDEAKHQETFMVGPDAIHVSDVEFDESVQSYQMQVSFTVVDPTSGIPTGAVTIGLNAEMF</sequence>
<evidence type="ECO:0000313" key="2">
    <source>
        <dbReference type="EMBL" id="SDX32715.1"/>
    </source>
</evidence>
<dbReference type="EMBL" id="FNOM01000007">
    <property type="protein sequence ID" value="SDX32715.1"/>
    <property type="molecule type" value="Genomic_DNA"/>
</dbReference>